<organism evidence="2 3">
    <name type="scientific">Haemaphysalis longicornis</name>
    <name type="common">Bush tick</name>
    <dbReference type="NCBI Taxonomy" id="44386"/>
    <lineage>
        <taxon>Eukaryota</taxon>
        <taxon>Metazoa</taxon>
        <taxon>Ecdysozoa</taxon>
        <taxon>Arthropoda</taxon>
        <taxon>Chelicerata</taxon>
        <taxon>Arachnida</taxon>
        <taxon>Acari</taxon>
        <taxon>Parasitiformes</taxon>
        <taxon>Ixodida</taxon>
        <taxon>Ixodoidea</taxon>
        <taxon>Ixodidae</taxon>
        <taxon>Haemaphysalinae</taxon>
        <taxon>Haemaphysalis</taxon>
    </lineage>
</organism>
<evidence type="ECO:0000259" key="1">
    <source>
        <dbReference type="PROSITE" id="PS51352"/>
    </source>
</evidence>
<evidence type="ECO:0000313" key="3">
    <source>
        <dbReference type="Proteomes" id="UP000821853"/>
    </source>
</evidence>
<dbReference type="EMBL" id="JABSTR010000004">
    <property type="protein sequence ID" value="KAH9366047.1"/>
    <property type="molecule type" value="Genomic_DNA"/>
</dbReference>
<feature type="domain" description="Thioredoxin" evidence="1">
    <location>
        <begin position="1"/>
        <end position="146"/>
    </location>
</feature>
<keyword evidence="3" id="KW-1185">Reference proteome</keyword>
<dbReference type="SUPFAM" id="SSF52833">
    <property type="entry name" value="Thioredoxin-like"/>
    <property type="match status" value="1"/>
</dbReference>
<evidence type="ECO:0000313" key="2">
    <source>
        <dbReference type="EMBL" id="KAH9366047.1"/>
    </source>
</evidence>
<proteinExistence type="predicted"/>
<dbReference type="Pfam" id="PF13905">
    <property type="entry name" value="Thioredoxin_8"/>
    <property type="match status" value="1"/>
</dbReference>
<dbReference type="Gene3D" id="3.40.30.10">
    <property type="entry name" value="Glutaredoxin"/>
    <property type="match status" value="1"/>
</dbReference>
<dbReference type="PANTHER" id="PTHR46762">
    <property type="entry name" value="NUCLEOREDOXIN-LIKE PROTEIN 2"/>
    <property type="match status" value="1"/>
</dbReference>
<dbReference type="InterPro" id="IPR012336">
    <property type="entry name" value="Thioredoxin-like_fold"/>
</dbReference>
<dbReference type="InterPro" id="IPR029519">
    <property type="entry name" value="RdCVF2"/>
</dbReference>
<dbReference type="OMA" id="TDDYKHE"/>
<dbReference type="PANTHER" id="PTHR46762:SF1">
    <property type="entry name" value="NUCLEOREDOXIN-LIKE PROTEIN 2"/>
    <property type="match status" value="1"/>
</dbReference>
<dbReference type="InterPro" id="IPR036249">
    <property type="entry name" value="Thioredoxin-like_sf"/>
</dbReference>
<dbReference type="VEuPathDB" id="VectorBase:HLOH_051607"/>
<accession>A0A9J6FTA1</accession>
<sequence length="147" mass="16090">MAGIFAGKTFVMGDGKELSADEVLKDVKVVALYFSAHWCPPCRMFTPVLAEAYKEMKEEAAAPVEVVFVSSDRSSNDMLSYMRESHGDWYAVKFGDPLQQELKTKFGISSIPTLVICKKDGTVLSTNGRGDITAKGPRAFVDWAALA</sequence>
<dbReference type="CDD" id="cd02964">
    <property type="entry name" value="TryX_like_family"/>
    <property type="match status" value="1"/>
</dbReference>
<dbReference type="InterPro" id="IPR013766">
    <property type="entry name" value="Thioredoxin_domain"/>
</dbReference>
<dbReference type="OrthoDB" id="189920at2759"/>
<reference evidence="2 3" key="1">
    <citation type="journal article" date="2020" name="Cell">
        <title>Large-Scale Comparative Analyses of Tick Genomes Elucidate Their Genetic Diversity and Vector Capacities.</title>
        <authorList>
            <consortium name="Tick Genome and Microbiome Consortium (TIGMIC)"/>
            <person name="Jia N."/>
            <person name="Wang J."/>
            <person name="Shi W."/>
            <person name="Du L."/>
            <person name="Sun Y."/>
            <person name="Zhan W."/>
            <person name="Jiang J.F."/>
            <person name="Wang Q."/>
            <person name="Zhang B."/>
            <person name="Ji P."/>
            <person name="Bell-Sakyi L."/>
            <person name="Cui X.M."/>
            <person name="Yuan T.T."/>
            <person name="Jiang B.G."/>
            <person name="Yang W.F."/>
            <person name="Lam T.T."/>
            <person name="Chang Q.C."/>
            <person name="Ding S.J."/>
            <person name="Wang X.J."/>
            <person name="Zhu J.G."/>
            <person name="Ruan X.D."/>
            <person name="Zhao L."/>
            <person name="Wei J.T."/>
            <person name="Ye R.Z."/>
            <person name="Que T.C."/>
            <person name="Du C.H."/>
            <person name="Zhou Y.H."/>
            <person name="Cheng J.X."/>
            <person name="Dai P.F."/>
            <person name="Guo W.B."/>
            <person name="Han X.H."/>
            <person name="Huang E.J."/>
            <person name="Li L.F."/>
            <person name="Wei W."/>
            <person name="Gao Y.C."/>
            <person name="Liu J.Z."/>
            <person name="Shao H.Z."/>
            <person name="Wang X."/>
            <person name="Wang C.C."/>
            <person name="Yang T.C."/>
            <person name="Huo Q.B."/>
            <person name="Li W."/>
            <person name="Chen H.Y."/>
            <person name="Chen S.E."/>
            <person name="Zhou L.G."/>
            <person name="Ni X.B."/>
            <person name="Tian J.H."/>
            <person name="Sheng Y."/>
            <person name="Liu T."/>
            <person name="Pan Y.S."/>
            <person name="Xia L.Y."/>
            <person name="Li J."/>
            <person name="Zhao F."/>
            <person name="Cao W.C."/>
        </authorList>
    </citation>
    <scope>NUCLEOTIDE SEQUENCE [LARGE SCALE GENOMIC DNA]</scope>
    <source>
        <strain evidence="2">HaeL-2018</strain>
    </source>
</reference>
<dbReference type="GO" id="GO:0045494">
    <property type="term" value="P:photoreceptor cell maintenance"/>
    <property type="evidence" value="ECO:0007669"/>
    <property type="project" value="InterPro"/>
</dbReference>
<protein>
    <recommendedName>
        <fullName evidence="1">Thioredoxin domain-containing protein</fullName>
    </recommendedName>
</protein>
<dbReference type="Proteomes" id="UP000821853">
    <property type="component" value="Chromosome 2"/>
</dbReference>
<dbReference type="AlphaFoldDB" id="A0A9J6FTA1"/>
<comment type="caution">
    <text evidence="2">The sequence shown here is derived from an EMBL/GenBank/DDBJ whole genome shotgun (WGS) entry which is preliminary data.</text>
</comment>
<gene>
    <name evidence="2" type="ORF">HPB48_020911</name>
</gene>
<dbReference type="GO" id="GO:0007600">
    <property type="term" value="P:sensory perception"/>
    <property type="evidence" value="ECO:0007669"/>
    <property type="project" value="InterPro"/>
</dbReference>
<dbReference type="PROSITE" id="PS51352">
    <property type="entry name" value="THIOREDOXIN_2"/>
    <property type="match status" value="1"/>
</dbReference>
<name>A0A9J6FTA1_HAELO</name>